<dbReference type="AlphaFoldDB" id="A0A816K2U0"/>
<dbReference type="Proteomes" id="UP001295469">
    <property type="component" value="Chromosome C02"/>
</dbReference>
<feature type="transmembrane region" description="Helical" evidence="1">
    <location>
        <begin position="12"/>
        <end position="32"/>
    </location>
</feature>
<sequence length="57" mass="7276">FYFLYCIFTYYLFFLILCLMYFLYFLYFLYFYTTCHLSGEFFPLMWTLYGASKDPFY</sequence>
<dbReference type="EMBL" id="HG994366">
    <property type="protein sequence ID" value="CAF1906320.1"/>
    <property type="molecule type" value="Genomic_DNA"/>
</dbReference>
<keyword evidence="1" id="KW-1133">Transmembrane helix</keyword>
<gene>
    <name evidence="2" type="ORF">DARMORV10_C02P26510.1</name>
</gene>
<accession>A0A816K2U0</accession>
<keyword evidence="1" id="KW-0472">Membrane</keyword>
<reference evidence="2" key="1">
    <citation type="submission" date="2021-01" db="EMBL/GenBank/DDBJ databases">
        <authorList>
            <consortium name="Genoscope - CEA"/>
            <person name="William W."/>
        </authorList>
    </citation>
    <scope>NUCLEOTIDE SEQUENCE</scope>
</reference>
<organism evidence="2">
    <name type="scientific">Brassica napus</name>
    <name type="common">Rape</name>
    <dbReference type="NCBI Taxonomy" id="3708"/>
    <lineage>
        <taxon>Eukaryota</taxon>
        <taxon>Viridiplantae</taxon>
        <taxon>Streptophyta</taxon>
        <taxon>Embryophyta</taxon>
        <taxon>Tracheophyta</taxon>
        <taxon>Spermatophyta</taxon>
        <taxon>Magnoliopsida</taxon>
        <taxon>eudicotyledons</taxon>
        <taxon>Gunneridae</taxon>
        <taxon>Pentapetalae</taxon>
        <taxon>rosids</taxon>
        <taxon>malvids</taxon>
        <taxon>Brassicales</taxon>
        <taxon>Brassicaceae</taxon>
        <taxon>Brassiceae</taxon>
        <taxon>Brassica</taxon>
    </lineage>
</organism>
<evidence type="ECO:0000313" key="2">
    <source>
        <dbReference type="EMBL" id="CAF1906320.1"/>
    </source>
</evidence>
<feature type="non-terminal residue" evidence="2">
    <location>
        <position position="1"/>
    </location>
</feature>
<protein>
    <submittedName>
        <fullName evidence="2">(rape) hypothetical protein</fullName>
    </submittedName>
</protein>
<evidence type="ECO:0000256" key="1">
    <source>
        <dbReference type="SAM" id="Phobius"/>
    </source>
</evidence>
<keyword evidence="1" id="KW-0812">Transmembrane</keyword>
<name>A0A816K2U0_BRANA</name>
<proteinExistence type="predicted"/>